<keyword evidence="7" id="KW-1185">Reference proteome</keyword>
<evidence type="ECO:0000256" key="2">
    <source>
        <dbReference type="ARBA" id="ARBA00022884"/>
    </source>
</evidence>
<dbReference type="InterPro" id="IPR012959">
    <property type="entry name" value="CPL_dom"/>
</dbReference>
<dbReference type="EMBL" id="JAEUBF010000267">
    <property type="protein sequence ID" value="KAH3679619.1"/>
    <property type="molecule type" value="Genomic_DNA"/>
</dbReference>
<dbReference type="InterPro" id="IPR016024">
    <property type="entry name" value="ARM-type_fold"/>
</dbReference>
<sequence length="662" mass="75297">MGVTARGTKRSSDNVKASAKKAKASNGKSVKKAESDSEESESESESSSESSSEDELDSSSDDLDSSEGESSGDELDKDEIKIDNAGEEANDEDNDEDEENKDNKPANPNKQTSQEQHAEQKKLLQERKLQRKSGVEVQHIKSLWERLRVKNPPPPKEIRDKLCDEIWKHSKDVFRDLVLKHDASRVVQTLVKYSSKERRLAITEALKTHYYELATSSYGKYLLVKLLHYGSKESKDIILSELHGKLRKLMRHREGAYVVEDLYTLYSTAEQKKQMIREFWGSEYAVFKDSGKGKSIKEVCDESSDKRTIIARNLSGTIQASVEKGSTGFQILHAAMKEYVQIINEGETREFIELLHEQFAELIHTPEGCEVACTLIAKANAKERKLIVRSLKEHAINLIKNEYGNLVVITLFLTVDDTVLVSKSFGNEFDEKFTELVVDKYARRPFLYLLNGLDGRFFSPLVQKELKHYIELSQETSKKPLENRRKELLDKFAPVFYKNIIQHINSILAENVGSQFVSELFLNSDLEDSEKRTQALNSIIETFKNDDGALLEKPFSVRLLKSLIQGGKWDSKQKKLVKLEVSGIGSEFAENFYNEIIKDSEGLTQWVENNNTSFIVVSIYESLENKKSTFFKNLKSIKKQVRAAAKDDENKGAQLLVKLAEF</sequence>
<accession>A0A9P8PYK1</accession>
<dbReference type="SMART" id="SM00025">
    <property type="entry name" value="Pumilio"/>
    <property type="match status" value="6"/>
</dbReference>
<dbReference type="InterPro" id="IPR001313">
    <property type="entry name" value="Pumilio_RNA-bd_rpt"/>
</dbReference>
<keyword evidence="2" id="KW-0694">RNA-binding</keyword>
<dbReference type="OrthoDB" id="497380at2759"/>
<evidence type="ECO:0000256" key="4">
    <source>
        <dbReference type="SAM" id="MobiDB-lite"/>
    </source>
</evidence>
<dbReference type="InterPro" id="IPR011989">
    <property type="entry name" value="ARM-like"/>
</dbReference>
<comment type="caution">
    <text evidence="6">The sequence shown here is derived from an EMBL/GenBank/DDBJ whole genome shotgun (WGS) entry which is preliminary data.</text>
</comment>
<reference evidence="6" key="2">
    <citation type="submission" date="2021-01" db="EMBL/GenBank/DDBJ databases">
        <authorList>
            <person name="Schikora-Tamarit M.A."/>
        </authorList>
    </citation>
    <scope>NUCLEOTIDE SEQUENCE</scope>
    <source>
        <strain evidence="6">CBS6341</strain>
    </source>
</reference>
<feature type="domain" description="PUM-HD" evidence="5">
    <location>
        <begin position="182"/>
        <end position="567"/>
    </location>
</feature>
<evidence type="ECO:0000256" key="1">
    <source>
        <dbReference type="ARBA" id="ARBA00022737"/>
    </source>
</evidence>
<evidence type="ECO:0000313" key="6">
    <source>
        <dbReference type="EMBL" id="KAH3679619.1"/>
    </source>
</evidence>
<evidence type="ECO:0000313" key="7">
    <source>
        <dbReference type="Proteomes" id="UP000769528"/>
    </source>
</evidence>
<dbReference type="PANTHER" id="PTHR13389">
    <property type="entry name" value="PUMILIO HOMOLOG 3"/>
    <property type="match status" value="1"/>
</dbReference>
<dbReference type="GO" id="GO:0003729">
    <property type="term" value="F:mRNA binding"/>
    <property type="evidence" value="ECO:0007669"/>
    <property type="project" value="TreeGrafter"/>
</dbReference>
<feature type="region of interest" description="Disordered" evidence="4">
    <location>
        <begin position="1"/>
        <end position="121"/>
    </location>
</feature>
<dbReference type="Gene3D" id="1.25.10.10">
    <property type="entry name" value="Leucine-rich Repeat Variant"/>
    <property type="match status" value="1"/>
</dbReference>
<protein>
    <recommendedName>
        <fullName evidence="5">PUM-HD domain-containing protein</fullName>
    </recommendedName>
</protein>
<feature type="repeat" description="Pumilio" evidence="3">
    <location>
        <begin position="205"/>
        <end position="240"/>
    </location>
</feature>
<feature type="repeat" description="Pumilio" evidence="3">
    <location>
        <begin position="241"/>
        <end position="277"/>
    </location>
</feature>
<dbReference type="InterPro" id="IPR033133">
    <property type="entry name" value="PUM-HD"/>
</dbReference>
<dbReference type="PROSITE" id="PS50302">
    <property type="entry name" value="PUM"/>
    <property type="match status" value="2"/>
</dbReference>
<name>A0A9P8PYK1_9ASCO</name>
<gene>
    <name evidence="6" type="ORF">WICMUC_000851</name>
</gene>
<dbReference type="PROSITE" id="PS50303">
    <property type="entry name" value="PUM_HD"/>
    <property type="match status" value="1"/>
</dbReference>
<feature type="compositionally biased region" description="Acidic residues" evidence="4">
    <location>
        <begin position="85"/>
        <end position="100"/>
    </location>
</feature>
<feature type="compositionally biased region" description="Acidic residues" evidence="4">
    <location>
        <begin position="36"/>
        <end position="77"/>
    </location>
</feature>
<dbReference type="GO" id="GO:0006417">
    <property type="term" value="P:regulation of translation"/>
    <property type="evidence" value="ECO:0007669"/>
    <property type="project" value="TreeGrafter"/>
</dbReference>
<proteinExistence type="predicted"/>
<dbReference type="Proteomes" id="UP000769528">
    <property type="component" value="Unassembled WGS sequence"/>
</dbReference>
<organism evidence="6 7">
    <name type="scientific">Wickerhamomyces mucosus</name>
    <dbReference type="NCBI Taxonomy" id="1378264"/>
    <lineage>
        <taxon>Eukaryota</taxon>
        <taxon>Fungi</taxon>
        <taxon>Dikarya</taxon>
        <taxon>Ascomycota</taxon>
        <taxon>Saccharomycotina</taxon>
        <taxon>Saccharomycetes</taxon>
        <taxon>Phaffomycetales</taxon>
        <taxon>Wickerhamomycetaceae</taxon>
        <taxon>Wickerhamomyces</taxon>
    </lineage>
</organism>
<dbReference type="GO" id="GO:0010629">
    <property type="term" value="P:negative regulation of gene expression"/>
    <property type="evidence" value="ECO:0007669"/>
    <property type="project" value="UniProtKB-ARBA"/>
</dbReference>
<dbReference type="InterPro" id="IPR040059">
    <property type="entry name" value="PUM3"/>
</dbReference>
<dbReference type="SUPFAM" id="SSF48371">
    <property type="entry name" value="ARM repeat"/>
    <property type="match status" value="1"/>
</dbReference>
<keyword evidence="1" id="KW-0677">Repeat</keyword>
<evidence type="ECO:0000259" key="5">
    <source>
        <dbReference type="PROSITE" id="PS50303"/>
    </source>
</evidence>
<dbReference type="AlphaFoldDB" id="A0A9P8PYK1"/>
<dbReference type="PANTHER" id="PTHR13389:SF0">
    <property type="entry name" value="PUMILIO HOMOLOG 3"/>
    <property type="match status" value="1"/>
</dbReference>
<dbReference type="Pfam" id="PF08144">
    <property type="entry name" value="CPL"/>
    <property type="match status" value="1"/>
</dbReference>
<evidence type="ECO:0000256" key="3">
    <source>
        <dbReference type="PROSITE-ProRule" id="PRU00317"/>
    </source>
</evidence>
<reference evidence="6" key="1">
    <citation type="journal article" date="2021" name="Open Biol.">
        <title>Shared evolutionary footprints suggest mitochondrial oxidative damage underlies multiple complex I losses in fungi.</title>
        <authorList>
            <person name="Schikora-Tamarit M.A."/>
            <person name="Marcet-Houben M."/>
            <person name="Nosek J."/>
            <person name="Gabaldon T."/>
        </authorList>
    </citation>
    <scope>NUCLEOTIDE SEQUENCE</scope>
    <source>
        <strain evidence="6">CBS6341</strain>
    </source>
</reference>
<dbReference type="GO" id="GO:0005730">
    <property type="term" value="C:nucleolus"/>
    <property type="evidence" value="ECO:0007669"/>
    <property type="project" value="TreeGrafter"/>
</dbReference>